<dbReference type="OrthoDB" id="3934656at2759"/>
<dbReference type="PRINTS" id="PR00463">
    <property type="entry name" value="EP450I"/>
</dbReference>
<keyword evidence="5 13" id="KW-0349">Heme</keyword>
<dbReference type="GO" id="GO:0005789">
    <property type="term" value="C:endoplasmic reticulum membrane"/>
    <property type="evidence" value="ECO:0007669"/>
    <property type="project" value="UniProtKB-SubCell"/>
</dbReference>
<dbReference type="AlphaFoldDB" id="A0A1W0WJM2"/>
<evidence type="ECO:0000256" key="11">
    <source>
        <dbReference type="ARBA" id="ARBA00023033"/>
    </source>
</evidence>
<gene>
    <name evidence="15" type="ORF">BV898_10549</name>
</gene>
<evidence type="ECO:0000256" key="14">
    <source>
        <dbReference type="RuleBase" id="RU000461"/>
    </source>
</evidence>
<dbReference type="InterPro" id="IPR001128">
    <property type="entry name" value="Cyt_P450"/>
</dbReference>
<dbReference type="GO" id="GO:0006805">
    <property type="term" value="P:xenobiotic metabolic process"/>
    <property type="evidence" value="ECO:0007669"/>
    <property type="project" value="TreeGrafter"/>
</dbReference>
<evidence type="ECO:0000313" key="16">
    <source>
        <dbReference type="Proteomes" id="UP000192578"/>
    </source>
</evidence>
<evidence type="ECO:0000256" key="8">
    <source>
        <dbReference type="ARBA" id="ARBA00022848"/>
    </source>
</evidence>
<keyword evidence="7" id="KW-0256">Endoplasmic reticulum</keyword>
<evidence type="ECO:0000256" key="7">
    <source>
        <dbReference type="ARBA" id="ARBA00022824"/>
    </source>
</evidence>
<dbReference type="PANTHER" id="PTHR24300">
    <property type="entry name" value="CYTOCHROME P450 508A4-RELATED"/>
    <property type="match status" value="1"/>
</dbReference>
<dbReference type="InterPro" id="IPR017972">
    <property type="entry name" value="Cyt_P450_CS"/>
</dbReference>
<comment type="cofactor">
    <cofactor evidence="1 13">
        <name>heme</name>
        <dbReference type="ChEBI" id="CHEBI:30413"/>
    </cofactor>
</comment>
<comment type="similarity">
    <text evidence="4 14">Belongs to the cytochrome P450 family.</text>
</comment>
<dbReference type="SUPFAM" id="SSF48264">
    <property type="entry name" value="Cytochrome P450"/>
    <property type="match status" value="1"/>
</dbReference>
<evidence type="ECO:0000256" key="9">
    <source>
        <dbReference type="ARBA" id="ARBA00023002"/>
    </source>
</evidence>
<evidence type="ECO:0000256" key="2">
    <source>
        <dbReference type="ARBA" id="ARBA00004174"/>
    </source>
</evidence>
<evidence type="ECO:0000256" key="4">
    <source>
        <dbReference type="ARBA" id="ARBA00010617"/>
    </source>
</evidence>
<dbReference type="GO" id="GO:0006082">
    <property type="term" value="P:organic acid metabolic process"/>
    <property type="evidence" value="ECO:0007669"/>
    <property type="project" value="TreeGrafter"/>
</dbReference>
<dbReference type="InterPro" id="IPR002401">
    <property type="entry name" value="Cyt_P450_E_grp-I"/>
</dbReference>
<keyword evidence="11 14" id="KW-0503">Monooxygenase</keyword>
<dbReference type="PRINTS" id="PR00385">
    <property type="entry name" value="P450"/>
</dbReference>
<keyword evidence="6 13" id="KW-0479">Metal-binding</keyword>
<evidence type="ECO:0000256" key="1">
    <source>
        <dbReference type="ARBA" id="ARBA00001971"/>
    </source>
</evidence>
<keyword evidence="16" id="KW-1185">Reference proteome</keyword>
<evidence type="ECO:0000256" key="10">
    <source>
        <dbReference type="ARBA" id="ARBA00023004"/>
    </source>
</evidence>
<name>A0A1W0WJM2_HYPEX</name>
<dbReference type="Proteomes" id="UP000192578">
    <property type="component" value="Unassembled WGS sequence"/>
</dbReference>
<dbReference type="GO" id="GO:0020037">
    <property type="term" value="F:heme binding"/>
    <property type="evidence" value="ECO:0007669"/>
    <property type="project" value="InterPro"/>
</dbReference>
<evidence type="ECO:0000313" key="15">
    <source>
        <dbReference type="EMBL" id="OQV15323.1"/>
    </source>
</evidence>
<proteinExistence type="inferred from homology"/>
<dbReference type="EMBL" id="MTYJ01000091">
    <property type="protein sequence ID" value="OQV15323.1"/>
    <property type="molecule type" value="Genomic_DNA"/>
</dbReference>
<dbReference type="PANTHER" id="PTHR24300:SF375">
    <property type="entry name" value="CYTOCHROME P450 FAMILY"/>
    <property type="match status" value="1"/>
</dbReference>
<dbReference type="GO" id="GO:0005506">
    <property type="term" value="F:iron ion binding"/>
    <property type="evidence" value="ECO:0007669"/>
    <property type="project" value="InterPro"/>
</dbReference>
<dbReference type="InterPro" id="IPR050182">
    <property type="entry name" value="Cytochrome_P450_fam2"/>
</dbReference>
<keyword evidence="9 14" id="KW-0560">Oxidoreductase</keyword>
<reference evidence="16" key="1">
    <citation type="submission" date="2017-01" db="EMBL/GenBank/DDBJ databases">
        <title>Comparative genomics of anhydrobiosis in the tardigrade Hypsibius dujardini.</title>
        <authorList>
            <person name="Yoshida Y."/>
            <person name="Koutsovoulos G."/>
            <person name="Laetsch D."/>
            <person name="Stevens L."/>
            <person name="Kumar S."/>
            <person name="Horikawa D."/>
            <person name="Ishino K."/>
            <person name="Komine S."/>
            <person name="Tomita M."/>
            <person name="Blaxter M."/>
            <person name="Arakawa K."/>
        </authorList>
    </citation>
    <scope>NUCLEOTIDE SEQUENCE [LARGE SCALE GENOMIC DNA]</scope>
    <source>
        <strain evidence="16">Z151</strain>
    </source>
</reference>
<evidence type="ECO:0000256" key="12">
    <source>
        <dbReference type="ARBA" id="ARBA00023136"/>
    </source>
</evidence>
<evidence type="ECO:0000256" key="6">
    <source>
        <dbReference type="ARBA" id="ARBA00022723"/>
    </source>
</evidence>
<feature type="binding site" description="axial binding residue" evidence="13">
    <location>
        <position position="442"/>
    </location>
    <ligand>
        <name>heme</name>
        <dbReference type="ChEBI" id="CHEBI:30413"/>
    </ligand>
    <ligandPart>
        <name>Fe</name>
        <dbReference type="ChEBI" id="CHEBI:18248"/>
    </ligandPart>
</feature>
<comment type="caution">
    <text evidence="15">The sequence shown here is derived from an EMBL/GenBank/DDBJ whole genome shotgun (WGS) entry which is preliminary data.</text>
</comment>
<protein>
    <submittedName>
        <fullName evidence="15">Methyl farnesoate epoxidase</fullName>
    </submittedName>
</protein>
<evidence type="ECO:0000256" key="5">
    <source>
        <dbReference type="ARBA" id="ARBA00022617"/>
    </source>
</evidence>
<dbReference type="GO" id="GO:0016712">
    <property type="term" value="F:oxidoreductase activity, acting on paired donors, with incorporation or reduction of molecular oxygen, reduced flavin or flavoprotein as one donor, and incorporation of one atom of oxygen"/>
    <property type="evidence" value="ECO:0007669"/>
    <property type="project" value="TreeGrafter"/>
</dbReference>
<sequence>MWELWIILLLLLFVFFFVALQPNYLPRLIDFFRGTTPPGPISFPIVGAIGVDKARPWKTFTKWGAIYGDIFSVFHGVEYVVILADVKAIRAVLNNPAIDGRPVNWAGRQMNNSLGVGFADGLWWTEQRRFLVNTLRGIMGLRSDNSPYGKYYPIAVQELLASFANTNGQPFLVRPIIEKAVITSLSSVVHEGQLTGEDPKVPALFEAFSTFFSASHNTNVINTIFPWMRKVPPFRSQFYRLKGAVDYMANCARFAIGEKRLHELAEGEKPMDIVDTFRREMDKSDHGVTFTEDQLVCLTAELLMAGSEDVTNIMIWVVLFTALYPEEQRKVQDLLDKVVGEREVSVEDRSALGLVDAFVHETMRFSNAVPYPLPRRALEETKYLDYKIPKGATIITNIWSIHFNEKIFDDPFEFRPQRFLDGEGNFVPSPNMLAFGTGRRSCPGMEYAKKDLFVLLASMLQRFKIELPEGEEKPDMHQTNDGVNLTPQSFKIRCTHR</sequence>
<comment type="subcellular location">
    <subcellularLocation>
        <location evidence="3">Endoplasmic reticulum membrane</location>
        <topology evidence="3">Peripheral membrane protein</topology>
    </subcellularLocation>
    <subcellularLocation>
        <location evidence="2">Microsome membrane</location>
        <topology evidence="2">Peripheral membrane protein</topology>
    </subcellularLocation>
</comment>
<dbReference type="PROSITE" id="PS00086">
    <property type="entry name" value="CYTOCHROME_P450"/>
    <property type="match status" value="1"/>
</dbReference>
<keyword evidence="8" id="KW-0492">Microsome</keyword>
<organism evidence="15 16">
    <name type="scientific">Hypsibius exemplaris</name>
    <name type="common">Freshwater tardigrade</name>
    <dbReference type="NCBI Taxonomy" id="2072580"/>
    <lineage>
        <taxon>Eukaryota</taxon>
        <taxon>Metazoa</taxon>
        <taxon>Ecdysozoa</taxon>
        <taxon>Tardigrada</taxon>
        <taxon>Eutardigrada</taxon>
        <taxon>Parachela</taxon>
        <taxon>Hypsibioidea</taxon>
        <taxon>Hypsibiidae</taxon>
        <taxon>Hypsibius</taxon>
    </lineage>
</organism>
<evidence type="ECO:0000256" key="13">
    <source>
        <dbReference type="PIRSR" id="PIRSR602401-1"/>
    </source>
</evidence>
<dbReference type="FunFam" id="1.10.630.10:FF:000238">
    <property type="entry name" value="Cytochrome P450 2A6"/>
    <property type="match status" value="1"/>
</dbReference>
<accession>A0A1W0WJM2</accession>
<evidence type="ECO:0000256" key="3">
    <source>
        <dbReference type="ARBA" id="ARBA00004406"/>
    </source>
</evidence>
<keyword evidence="12" id="KW-0472">Membrane</keyword>
<dbReference type="Pfam" id="PF00067">
    <property type="entry name" value="p450"/>
    <property type="match status" value="1"/>
</dbReference>
<keyword evidence="10 13" id="KW-0408">Iron</keyword>
<dbReference type="Gene3D" id="1.10.630.10">
    <property type="entry name" value="Cytochrome P450"/>
    <property type="match status" value="1"/>
</dbReference>
<dbReference type="InterPro" id="IPR036396">
    <property type="entry name" value="Cyt_P450_sf"/>
</dbReference>